<sequence>MSCLSIPYSGSREVVAEVSAHPTPGKRRRLPEESIFYSPIATVTPKVTLWRPEKVCFGHLAHITPCKDSFELCVLPKRQRPRWAKSVRRSYTFLT</sequence>
<accession>A0AAV3YRH7</accession>
<organism evidence="1 2">
    <name type="scientific">Plakobranchus ocellatus</name>
    <dbReference type="NCBI Taxonomy" id="259542"/>
    <lineage>
        <taxon>Eukaryota</taxon>
        <taxon>Metazoa</taxon>
        <taxon>Spiralia</taxon>
        <taxon>Lophotrochozoa</taxon>
        <taxon>Mollusca</taxon>
        <taxon>Gastropoda</taxon>
        <taxon>Heterobranchia</taxon>
        <taxon>Euthyneura</taxon>
        <taxon>Panpulmonata</taxon>
        <taxon>Sacoglossa</taxon>
        <taxon>Placobranchoidea</taxon>
        <taxon>Plakobranchidae</taxon>
        <taxon>Plakobranchus</taxon>
    </lineage>
</organism>
<dbReference type="Proteomes" id="UP000735302">
    <property type="component" value="Unassembled WGS sequence"/>
</dbReference>
<reference evidence="1 2" key="1">
    <citation type="journal article" date="2021" name="Elife">
        <title>Chloroplast acquisition without the gene transfer in kleptoplastic sea slugs, Plakobranchus ocellatus.</title>
        <authorList>
            <person name="Maeda T."/>
            <person name="Takahashi S."/>
            <person name="Yoshida T."/>
            <person name="Shimamura S."/>
            <person name="Takaki Y."/>
            <person name="Nagai Y."/>
            <person name="Toyoda A."/>
            <person name="Suzuki Y."/>
            <person name="Arimoto A."/>
            <person name="Ishii H."/>
            <person name="Satoh N."/>
            <person name="Nishiyama T."/>
            <person name="Hasebe M."/>
            <person name="Maruyama T."/>
            <person name="Minagawa J."/>
            <person name="Obokata J."/>
            <person name="Shigenobu S."/>
        </authorList>
    </citation>
    <scope>NUCLEOTIDE SEQUENCE [LARGE SCALE GENOMIC DNA]</scope>
</reference>
<gene>
    <name evidence="1" type="ORF">PoB_001205200</name>
</gene>
<evidence type="ECO:0000313" key="2">
    <source>
        <dbReference type="Proteomes" id="UP000735302"/>
    </source>
</evidence>
<keyword evidence="2" id="KW-1185">Reference proteome</keyword>
<evidence type="ECO:0000313" key="1">
    <source>
        <dbReference type="EMBL" id="GFN85546.1"/>
    </source>
</evidence>
<dbReference type="AlphaFoldDB" id="A0AAV3YRH7"/>
<proteinExistence type="predicted"/>
<protein>
    <submittedName>
        <fullName evidence="1">Uncharacterized protein</fullName>
    </submittedName>
</protein>
<name>A0AAV3YRH7_9GAST</name>
<comment type="caution">
    <text evidence="1">The sequence shown here is derived from an EMBL/GenBank/DDBJ whole genome shotgun (WGS) entry which is preliminary data.</text>
</comment>
<dbReference type="EMBL" id="BLXT01001417">
    <property type="protein sequence ID" value="GFN85546.1"/>
    <property type="molecule type" value="Genomic_DNA"/>
</dbReference>